<dbReference type="Gene3D" id="1.20.120.1220">
    <property type="match status" value="1"/>
</dbReference>
<accession>A0A918EFP2</accession>
<dbReference type="PANTHER" id="PTHR30487">
    <property type="entry name" value="TYPE 4 PREPILIN-LIKE PROTEINS LEADER PEPTIDE-PROCESSING ENZYME"/>
    <property type="match status" value="1"/>
</dbReference>
<comment type="similarity">
    <text evidence="1 2">Belongs to the peptidase A24 family.</text>
</comment>
<dbReference type="InterPro" id="IPR000045">
    <property type="entry name" value="Prepilin_IV_endopep_pep"/>
</dbReference>
<keyword evidence="3" id="KW-0812">Transmembrane</keyword>
<feature type="transmembrane region" description="Helical" evidence="3">
    <location>
        <begin position="133"/>
        <end position="163"/>
    </location>
</feature>
<comment type="caution">
    <text evidence="5">The sequence shown here is derived from an EMBL/GenBank/DDBJ whole genome shotgun (WGS) entry which is preliminary data.</text>
</comment>
<dbReference type="InterPro" id="IPR050882">
    <property type="entry name" value="Prepilin_peptidase/N-MTase"/>
</dbReference>
<proteinExistence type="inferred from homology"/>
<gene>
    <name evidence="5" type="ORF">GCM10010185_38930</name>
</gene>
<dbReference type="GO" id="GO:0005886">
    <property type="term" value="C:plasma membrane"/>
    <property type="evidence" value="ECO:0007669"/>
    <property type="project" value="TreeGrafter"/>
</dbReference>
<evidence type="ECO:0000259" key="4">
    <source>
        <dbReference type="Pfam" id="PF01478"/>
    </source>
</evidence>
<dbReference type="InterPro" id="IPR014032">
    <property type="entry name" value="Peptidase_A24A_bac"/>
</dbReference>
<feature type="domain" description="Prepilin type IV endopeptidase peptidase" evidence="4">
    <location>
        <begin position="60"/>
        <end position="163"/>
    </location>
</feature>
<dbReference type="GO" id="GO:0006465">
    <property type="term" value="P:signal peptide processing"/>
    <property type="evidence" value="ECO:0007669"/>
    <property type="project" value="TreeGrafter"/>
</dbReference>
<organism evidence="5 6">
    <name type="scientific">Saccharothrix coeruleofusca</name>
    <dbReference type="NCBI Taxonomy" id="33919"/>
    <lineage>
        <taxon>Bacteria</taxon>
        <taxon>Bacillati</taxon>
        <taxon>Actinomycetota</taxon>
        <taxon>Actinomycetes</taxon>
        <taxon>Pseudonocardiales</taxon>
        <taxon>Pseudonocardiaceae</taxon>
        <taxon>Saccharothrix</taxon>
    </lineage>
</organism>
<feature type="transmembrane region" description="Helical" evidence="3">
    <location>
        <begin position="81"/>
        <end position="97"/>
    </location>
</feature>
<dbReference type="PANTHER" id="PTHR30487:SF0">
    <property type="entry name" value="PREPILIN LEADER PEPTIDASE_N-METHYLTRANSFERASE-RELATED"/>
    <property type="match status" value="1"/>
</dbReference>
<feature type="transmembrane region" description="Helical" evidence="3">
    <location>
        <begin position="32"/>
        <end position="50"/>
    </location>
</feature>
<evidence type="ECO:0000256" key="1">
    <source>
        <dbReference type="ARBA" id="ARBA00005801"/>
    </source>
</evidence>
<feature type="transmembrane region" description="Helical" evidence="3">
    <location>
        <begin position="57"/>
        <end position="75"/>
    </location>
</feature>
<protein>
    <recommendedName>
        <fullName evidence="4">Prepilin type IV endopeptidase peptidase domain-containing protein</fullName>
    </recommendedName>
</protein>
<reference evidence="5" key="2">
    <citation type="submission" date="2020-09" db="EMBL/GenBank/DDBJ databases">
        <authorList>
            <person name="Sun Q."/>
            <person name="Ohkuma M."/>
        </authorList>
    </citation>
    <scope>NUCLEOTIDE SEQUENCE</scope>
    <source>
        <strain evidence="5">JCM 3313</strain>
    </source>
</reference>
<evidence type="ECO:0000256" key="2">
    <source>
        <dbReference type="RuleBase" id="RU003793"/>
    </source>
</evidence>
<keyword evidence="3" id="KW-1133">Transmembrane helix</keyword>
<evidence type="ECO:0000256" key="3">
    <source>
        <dbReference type="SAM" id="Phobius"/>
    </source>
</evidence>
<evidence type="ECO:0000313" key="6">
    <source>
        <dbReference type="Proteomes" id="UP000639606"/>
    </source>
</evidence>
<feature type="transmembrane region" description="Helical" evidence="3">
    <location>
        <begin position="104"/>
        <end position="121"/>
    </location>
</feature>
<keyword evidence="3" id="KW-0472">Membrane</keyword>
<keyword evidence="6" id="KW-1185">Reference proteome</keyword>
<dbReference type="Pfam" id="PF01478">
    <property type="entry name" value="Peptidase_A24"/>
    <property type="match status" value="1"/>
</dbReference>
<dbReference type="EMBL" id="BMRG01000007">
    <property type="protein sequence ID" value="GGP62680.1"/>
    <property type="molecule type" value="Genomic_DNA"/>
</dbReference>
<reference evidence="5" key="1">
    <citation type="journal article" date="2014" name="Int. J. Syst. Evol. Microbiol.">
        <title>Complete genome sequence of Corynebacterium casei LMG S-19264T (=DSM 44701T), isolated from a smear-ripened cheese.</title>
        <authorList>
            <consortium name="US DOE Joint Genome Institute (JGI-PGF)"/>
            <person name="Walter F."/>
            <person name="Albersmeier A."/>
            <person name="Kalinowski J."/>
            <person name="Ruckert C."/>
        </authorList>
    </citation>
    <scope>NUCLEOTIDE SEQUENCE</scope>
    <source>
        <strain evidence="5">JCM 3313</strain>
    </source>
</reference>
<evidence type="ECO:0000313" key="5">
    <source>
        <dbReference type="EMBL" id="GGP62680.1"/>
    </source>
</evidence>
<dbReference type="GO" id="GO:0004190">
    <property type="term" value="F:aspartic-type endopeptidase activity"/>
    <property type="evidence" value="ECO:0007669"/>
    <property type="project" value="InterPro"/>
</dbReference>
<dbReference type="PRINTS" id="PR00864">
    <property type="entry name" value="PREPILNPTASE"/>
</dbReference>
<dbReference type="RefSeq" id="WP_189224702.1">
    <property type="nucleotide sequence ID" value="NZ_BMRG01000007.1"/>
</dbReference>
<name>A0A918EFP2_9PSEU</name>
<sequence length="192" mass="19924">MVIALALTGFLAGALGARVLRRLRRGADAHWLWCALLTALLWSLAGALDLPPRWLPVPLALAWVGVALAVVDLRHRRLPDALTLPAYPVAALLLVWSGADLGRALAGCALFGGFHLLVHLLRPSALGGGDAKLAGVLGAVLGAVSWTALPLAALGAAATTLVLARCRRSRHPPADLPHGPGLLASTWLLTVT</sequence>
<dbReference type="AlphaFoldDB" id="A0A918EFP2"/>
<dbReference type="Proteomes" id="UP000639606">
    <property type="component" value="Unassembled WGS sequence"/>
</dbReference>